<name>A0A2N5DZG4_9GAMM</name>
<comment type="caution">
    <text evidence="1">The sequence shown here is derived from an EMBL/GenBank/DDBJ whole genome shotgun (WGS) entry which is preliminary data.</text>
</comment>
<dbReference type="Proteomes" id="UP000234503">
    <property type="component" value="Unassembled WGS sequence"/>
</dbReference>
<protein>
    <recommendedName>
        <fullName evidence="3">Pectate lyase superfamily protein domain-containing protein</fullName>
    </recommendedName>
</protein>
<keyword evidence="2" id="KW-1185">Reference proteome</keyword>
<accession>A0A2N5DZG4</accession>
<dbReference type="EMBL" id="PJZH01000015">
    <property type="protein sequence ID" value="PLR33137.1"/>
    <property type="molecule type" value="Genomic_DNA"/>
</dbReference>
<reference evidence="1 2" key="1">
    <citation type="submission" date="2017-12" db="EMBL/GenBank/DDBJ databases">
        <title>Characterization of six clinical isolates of Enterochimera gen. nov., a novel genus of the Yersiniaciae family and the three species Enterochimera arupensis sp. nov., Enterochimera coloradensis sp. nov, and Enterochimera californica sp. nov.</title>
        <authorList>
            <person name="Rossi A."/>
            <person name="Fisher M."/>
        </authorList>
    </citation>
    <scope>NUCLEOTIDE SEQUENCE [LARGE SCALE GENOMIC DNA]</scope>
    <source>
        <strain evidence="2">2016-Iso4</strain>
    </source>
</reference>
<dbReference type="OrthoDB" id="6500479at2"/>
<sequence>MATQCLDIVALRKVEPTTDGETINVASYYSNVTYTDSIPNGGGLFAYDAKDTTSADNGGSVIVTPGGKRWKRMDTQLLPVHFGCRPGGSIDCTTQMKAYVAASAGKVVDFRFGPWRVSATIDLTNVTRIVADQAGRFKVKPSGFVGDYVLTLGDPTKAANAGRTSRQIIDGSLVVECDSRDTVLNGIYMKGQWFVGEHLRAQGFNGIGIHQDTIWDSTFQRLSVERCGNLNDYALVMGSDSDTQNATHIVSVQCEQAYHRGIKIANKVRNVINNIHAERLIILTENDGTTGLASGLKYLNHSIVTGNSIIQQVIIDADKLDNTTQQTVGVSLVPSIYLAADRSEFRNWNCGSSVVSTAYGTKSVFSTCLFSSWYIKAPTYDITVVEPAISNVLQVESDMDIINPTVANLSFFYNAGKVKIIKGNISNLSFPNNIRGDITFLGSYISGNITGTKVPVAGFAPVTFTDCNFTGTISGAYRQSAIINGGRAAKVDLVNGAAIVFNNVLMDSFNYTGERGFVTRGCRATTVTKWATPSGTNYPIGTITERMGADTAKAGIMFVNTDGALSWSSIAKVA</sequence>
<organism evidence="1 2">
    <name type="scientific">Chimaeribacter coloradensis</name>
    <dbReference type="NCBI Taxonomy" id="2060068"/>
    <lineage>
        <taxon>Bacteria</taxon>
        <taxon>Pseudomonadati</taxon>
        <taxon>Pseudomonadota</taxon>
        <taxon>Gammaproteobacteria</taxon>
        <taxon>Enterobacterales</taxon>
        <taxon>Yersiniaceae</taxon>
        <taxon>Chimaeribacter</taxon>
    </lineage>
</organism>
<gene>
    <name evidence="1" type="ORF">CYR32_14515</name>
</gene>
<dbReference type="AlphaFoldDB" id="A0A2N5DZG4"/>
<evidence type="ECO:0000313" key="2">
    <source>
        <dbReference type="Proteomes" id="UP000234503"/>
    </source>
</evidence>
<evidence type="ECO:0008006" key="3">
    <source>
        <dbReference type="Google" id="ProtNLM"/>
    </source>
</evidence>
<evidence type="ECO:0000313" key="1">
    <source>
        <dbReference type="EMBL" id="PLR33137.1"/>
    </source>
</evidence>
<proteinExistence type="predicted"/>
<dbReference type="RefSeq" id="WP_101825645.1">
    <property type="nucleotide sequence ID" value="NZ_PJZH01000015.1"/>
</dbReference>